<feature type="domain" description="Disease resistance R13L4/SHOC-2-like LRR" evidence="8">
    <location>
        <begin position="569"/>
        <end position="823"/>
    </location>
</feature>
<feature type="domain" description="Disease resistance N-terminal" evidence="6">
    <location>
        <begin position="13"/>
        <end position="97"/>
    </location>
</feature>
<dbReference type="Gramene" id="QL04p009421:mrna">
    <property type="protein sequence ID" value="QL04p009421:mrna"/>
    <property type="gene ID" value="QL04p009421"/>
</dbReference>
<evidence type="ECO:0000313" key="9">
    <source>
        <dbReference type="EnsemblPlants" id="QL04p009421:mrna"/>
    </source>
</evidence>
<dbReference type="Gene3D" id="1.10.10.10">
    <property type="entry name" value="Winged helix-like DNA-binding domain superfamily/Winged helix DNA-binding domain"/>
    <property type="match status" value="1"/>
</dbReference>
<dbReference type="InterPro" id="IPR042197">
    <property type="entry name" value="Apaf_helical"/>
</dbReference>
<evidence type="ECO:0000256" key="2">
    <source>
        <dbReference type="ARBA" id="ARBA00022741"/>
    </source>
</evidence>
<reference evidence="9" key="2">
    <citation type="submission" date="2021-01" db="UniProtKB">
        <authorList>
            <consortium name="EnsemblPlants"/>
        </authorList>
    </citation>
    <scope>IDENTIFICATION</scope>
</reference>
<evidence type="ECO:0000256" key="1">
    <source>
        <dbReference type="ARBA" id="ARBA00022737"/>
    </source>
</evidence>
<dbReference type="Pfam" id="PF18052">
    <property type="entry name" value="Rx_N"/>
    <property type="match status" value="1"/>
</dbReference>
<dbReference type="Gene3D" id="3.80.10.10">
    <property type="entry name" value="Ribonuclease Inhibitor"/>
    <property type="match status" value="3"/>
</dbReference>
<organism evidence="9 10">
    <name type="scientific">Quercus lobata</name>
    <name type="common">Valley oak</name>
    <dbReference type="NCBI Taxonomy" id="97700"/>
    <lineage>
        <taxon>Eukaryota</taxon>
        <taxon>Viridiplantae</taxon>
        <taxon>Streptophyta</taxon>
        <taxon>Embryophyta</taxon>
        <taxon>Tracheophyta</taxon>
        <taxon>Spermatophyta</taxon>
        <taxon>Magnoliopsida</taxon>
        <taxon>eudicotyledons</taxon>
        <taxon>Gunneridae</taxon>
        <taxon>Pentapetalae</taxon>
        <taxon>rosids</taxon>
        <taxon>fabids</taxon>
        <taxon>Fagales</taxon>
        <taxon>Fagaceae</taxon>
        <taxon>Quercus</taxon>
    </lineage>
</organism>
<evidence type="ECO:0000256" key="3">
    <source>
        <dbReference type="ARBA" id="ARBA00022821"/>
    </source>
</evidence>
<keyword evidence="4" id="KW-0067">ATP-binding</keyword>
<dbReference type="Pfam" id="PF00931">
    <property type="entry name" value="NB-ARC"/>
    <property type="match status" value="1"/>
</dbReference>
<dbReference type="Pfam" id="PF23598">
    <property type="entry name" value="LRR_14"/>
    <property type="match status" value="1"/>
</dbReference>
<dbReference type="EnsemblPlants" id="QL04p009421:mrna">
    <property type="protein sequence ID" value="QL04p009421:mrna"/>
    <property type="gene ID" value="QL04p009421"/>
</dbReference>
<protein>
    <recommendedName>
        <fullName evidence="11">CC-NBS-LRR protein</fullName>
    </recommendedName>
</protein>
<dbReference type="InterPro" id="IPR036388">
    <property type="entry name" value="WH-like_DNA-bd_sf"/>
</dbReference>
<dbReference type="PANTHER" id="PTHR36766">
    <property type="entry name" value="PLANT BROAD-SPECTRUM MILDEW RESISTANCE PROTEIN RPW8"/>
    <property type="match status" value="1"/>
</dbReference>
<accession>A0A7N2LCK3</accession>
<feature type="domain" description="Disease resistance protein winged helix" evidence="7">
    <location>
        <begin position="424"/>
        <end position="496"/>
    </location>
</feature>
<keyword evidence="2" id="KW-0547">Nucleotide-binding</keyword>
<dbReference type="Proteomes" id="UP000594261">
    <property type="component" value="Chromosome 4"/>
</dbReference>
<dbReference type="Gene3D" id="3.40.50.300">
    <property type="entry name" value="P-loop containing nucleotide triphosphate hydrolases"/>
    <property type="match status" value="1"/>
</dbReference>
<dbReference type="InterPro" id="IPR002182">
    <property type="entry name" value="NB-ARC"/>
</dbReference>
<evidence type="ECO:0000259" key="5">
    <source>
        <dbReference type="Pfam" id="PF00931"/>
    </source>
</evidence>
<sequence>MAEGALFNVAEGIIGQLGNLVLKELGLLWGVKEELQKLEDTVSTIKAVILDAEEKQAQNHTIKNWLGRLKDALFEADDLLDDFSTEVLRREVMTRNKKAKEVRIFFSKSNQLAYGLKMGHKIQALRERLDAIAEDRKKFHLDERPRETQVTNPIRETDYFVRAETVIGREFDKKVILERLLDSNIEENVSVYSIVGIGGLGKTTLAQLVFNDEEIEKEFERKFWVCVSDDFDVNIIVKKILEYAKRKKLENLERNASITDLQKEIDGKRFLLVLDDVWNDDSEKWDKLKEILLAGARGSRILVTTREEKVAESSKTIETHRLTGLNDEDSWSLFKQKAFKKGQEPKNSKYKEIGMEIVSKCKGVPLAIKTIGSLLYSKKSEEEWLSFKNNEFSKVNETNIQPILRLSYDHLPPRLKQCFAYCSLFPKDYEIEEERLVKLWMAQGFIKPLGQNQCLEDVGHEYFMELLWRSFFQKDKENFWDEGPVFKIHDLMHDLAILVAGLESTTFEINGKNIDEKTHHMSFGFNLGSSTQISTLLFKANRMRTFLLPCQIQYSNQMVWNQLTCDAFVSSFKFLRLLDLHETGIRNVPHSIGKLKHLRYLDLSYNERIKILPNSITRLQNLETLDLSYCKELIELPKNISKLVNLRHLNIDECDSLTHMPRGFGQLTNLHSLAQYVLSTDSRCGGELKELHGLNQLRENLTIKNLRHKKDAELEYKAVNLKEKQHLKGLTLEWIEREVDAEYDEMSVEALEPNQNLKSLRLRGYGGVKYPSWLSLLKNLVRLVLVSMKNCQDVLPLHQFPSLKNLWLFSVPSLKYVSLVSESFKLPPLQYLYIEDCPNLKGWWKRRSDSSEEDEDAADHYGEISTITTKNHSFSLLSDLDISGCPKLSSMPLFPYLERLSLDNSNLRLLERTISMGMISTVSQENPTAAAVAESTSSAPSSSSTLAASFTPLSKLKYLGIGMIEGSNDHFLQHFTALEDLSLYNYNGVEMELEWQGLRKLQDLTLYNHPKLASLPVGLQQATSLRYLEIRNCLSLTTLPEWICEIISLQSLNIAHCPNFTSLPVLTSLKTLNIWNCPNLTSLPALTSLKTLDIWRCPILVESCKIQDWLARIENLEGDLATAKEEDPEQTWGFTKIFGRCSGSTSQYLSGSALDDNEIIFVARSISGKSTAVLACTGTCPKWLLTGLFLQFECYRGKQILILHNAYCSDGHVLQSIQHLTALEEFRLYNYNGDGMELEWQGLRKLQYLRLFDHPKLASLPVGLQQATSLRKLEISNCLSLTTLPEWICEIISLQSLRIWGCPNLTSLPALTSLKKLDIQSCPILVESCKSQDWLARIENLRGDLAPPKEEDPEQTEMNEEYELKTQGFTKIFGRCSGSTSQ</sequence>
<dbReference type="GO" id="GO:0043531">
    <property type="term" value="F:ADP binding"/>
    <property type="evidence" value="ECO:0007669"/>
    <property type="project" value="InterPro"/>
</dbReference>
<dbReference type="FunFam" id="3.40.50.300:FF:001091">
    <property type="entry name" value="Probable disease resistance protein At1g61300"/>
    <property type="match status" value="1"/>
</dbReference>
<dbReference type="Gene3D" id="1.20.5.4130">
    <property type="match status" value="1"/>
</dbReference>
<dbReference type="FunFam" id="1.10.10.10:FF:000322">
    <property type="entry name" value="Probable disease resistance protein At1g63360"/>
    <property type="match status" value="1"/>
</dbReference>
<evidence type="ECO:0000259" key="7">
    <source>
        <dbReference type="Pfam" id="PF23559"/>
    </source>
</evidence>
<dbReference type="InterPro" id="IPR055414">
    <property type="entry name" value="LRR_R13L4/SHOC2-like"/>
</dbReference>
<evidence type="ECO:0000313" key="10">
    <source>
        <dbReference type="Proteomes" id="UP000594261"/>
    </source>
</evidence>
<keyword evidence="10" id="KW-1185">Reference proteome</keyword>
<dbReference type="InterPro" id="IPR038005">
    <property type="entry name" value="RX-like_CC"/>
</dbReference>
<dbReference type="Gene3D" id="1.10.8.430">
    <property type="entry name" value="Helical domain of apoptotic protease-activating factors"/>
    <property type="match status" value="1"/>
</dbReference>
<dbReference type="InParanoid" id="A0A7N2LCK3"/>
<dbReference type="InterPro" id="IPR058922">
    <property type="entry name" value="WHD_DRP"/>
</dbReference>
<evidence type="ECO:0000256" key="4">
    <source>
        <dbReference type="ARBA" id="ARBA00022840"/>
    </source>
</evidence>
<proteinExistence type="predicted"/>
<reference evidence="9 10" key="1">
    <citation type="journal article" date="2016" name="G3 (Bethesda)">
        <title>First Draft Assembly and Annotation of the Genome of a California Endemic Oak Quercus lobata Nee (Fagaceae).</title>
        <authorList>
            <person name="Sork V.L."/>
            <person name="Fitz-Gibbon S.T."/>
            <person name="Puiu D."/>
            <person name="Crepeau M."/>
            <person name="Gugger P.F."/>
            <person name="Sherman R."/>
            <person name="Stevens K."/>
            <person name="Langley C.H."/>
            <person name="Pellegrini M."/>
            <person name="Salzberg S.L."/>
        </authorList>
    </citation>
    <scope>NUCLEOTIDE SEQUENCE [LARGE SCALE GENOMIC DNA]</scope>
    <source>
        <strain evidence="9 10">cv. SW786</strain>
    </source>
</reference>
<dbReference type="SUPFAM" id="SSF52058">
    <property type="entry name" value="L domain-like"/>
    <property type="match status" value="2"/>
</dbReference>
<dbReference type="GO" id="GO:0005524">
    <property type="term" value="F:ATP binding"/>
    <property type="evidence" value="ECO:0007669"/>
    <property type="project" value="UniProtKB-KW"/>
</dbReference>
<keyword evidence="1" id="KW-0677">Repeat</keyword>
<dbReference type="GO" id="GO:0006952">
    <property type="term" value="P:defense response"/>
    <property type="evidence" value="ECO:0007669"/>
    <property type="project" value="UniProtKB-KW"/>
</dbReference>
<keyword evidence="3" id="KW-0611">Plant defense</keyword>
<dbReference type="EMBL" id="LRBV02000004">
    <property type="status" value="NOT_ANNOTATED_CDS"/>
    <property type="molecule type" value="Genomic_DNA"/>
</dbReference>
<dbReference type="PANTHER" id="PTHR36766:SF38">
    <property type="entry name" value="DISEASE RESISTANCE PROTEIN RGA3"/>
    <property type="match status" value="1"/>
</dbReference>
<dbReference type="PRINTS" id="PR00364">
    <property type="entry name" value="DISEASERSIST"/>
</dbReference>
<dbReference type="InterPro" id="IPR041118">
    <property type="entry name" value="Rx_N"/>
</dbReference>
<dbReference type="GO" id="GO:0051707">
    <property type="term" value="P:response to other organism"/>
    <property type="evidence" value="ECO:0007669"/>
    <property type="project" value="UniProtKB-ARBA"/>
</dbReference>
<feature type="domain" description="NB-ARC" evidence="5">
    <location>
        <begin position="176"/>
        <end position="341"/>
    </location>
</feature>
<dbReference type="SUPFAM" id="SSF52047">
    <property type="entry name" value="RNI-like"/>
    <property type="match status" value="1"/>
</dbReference>
<evidence type="ECO:0008006" key="11">
    <source>
        <dbReference type="Google" id="ProtNLM"/>
    </source>
</evidence>
<dbReference type="SUPFAM" id="SSF52540">
    <property type="entry name" value="P-loop containing nucleoside triphosphate hydrolases"/>
    <property type="match status" value="1"/>
</dbReference>
<name>A0A7N2LCK3_QUELO</name>
<evidence type="ECO:0000259" key="8">
    <source>
        <dbReference type="Pfam" id="PF23598"/>
    </source>
</evidence>
<dbReference type="CDD" id="cd14798">
    <property type="entry name" value="RX-CC_like"/>
    <property type="match status" value="1"/>
</dbReference>
<dbReference type="InterPro" id="IPR032675">
    <property type="entry name" value="LRR_dom_sf"/>
</dbReference>
<evidence type="ECO:0000259" key="6">
    <source>
        <dbReference type="Pfam" id="PF18052"/>
    </source>
</evidence>
<dbReference type="OMA" id="VEMELEW"/>
<dbReference type="Pfam" id="PF23559">
    <property type="entry name" value="WHD_DRP"/>
    <property type="match status" value="1"/>
</dbReference>
<dbReference type="InterPro" id="IPR027417">
    <property type="entry name" value="P-loop_NTPase"/>
</dbReference>